<keyword evidence="1" id="KW-0812">Transmembrane</keyword>
<feature type="transmembrane region" description="Helical" evidence="1">
    <location>
        <begin position="44"/>
        <end position="62"/>
    </location>
</feature>
<keyword evidence="3" id="KW-1185">Reference proteome</keyword>
<protein>
    <submittedName>
        <fullName evidence="2">Uncharacterized protein</fullName>
    </submittedName>
</protein>
<reference evidence="2 3" key="1">
    <citation type="journal article" date="2016" name="Nat. Commun.">
        <title>Ectomycorrhizal ecology is imprinted in the genome of the dominant symbiotic fungus Cenococcum geophilum.</title>
        <authorList>
            <consortium name="DOE Joint Genome Institute"/>
            <person name="Peter M."/>
            <person name="Kohler A."/>
            <person name="Ohm R.A."/>
            <person name="Kuo A."/>
            <person name="Krutzmann J."/>
            <person name="Morin E."/>
            <person name="Arend M."/>
            <person name="Barry K.W."/>
            <person name="Binder M."/>
            <person name="Choi C."/>
            <person name="Clum A."/>
            <person name="Copeland A."/>
            <person name="Grisel N."/>
            <person name="Haridas S."/>
            <person name="Kipfer T."/>
            <person name="LaButti K."/>
            <person name="Lindquist E."/>
            <person name="Lipzen A."/>
            <person name="Maire R."/>
            <person name="Meier B."/>
            <person name="Mihaltcheva S."/>
            <person name="Molinier V."/>
            <person name="Murat C."/>
            <person name="Poggeler S."/>
            <person name="Quandt C.A."/>
            <person name="Sperisen C."/>
            <person name="Tritt A."/>
            <person name="Tisserant E."/>
            <person name="Crous P.W."/>
            <person name="Henrissat B."/>
            <person name="Nehls U."/>
            <person name="Egli S."/>
            <person name="Spatafora J.W."/>
            <person name="Grigoriev I.V."/>
            <person name="Martin F.M."/>
        </authorList>
    </citation>
    <scope>NUCLEOTIDE SEQUENCE [LARGE SCALE GENOMIC DNA]</scope>
    <source>
        <strain evidence="2 3">CBS 459.81</strain>
    </source>
</reference>
<evidence type="ECO:0000313" key="2">
    <source>
        <dbReference type="EMBL" id="OCK75247.1"/>
    </source>
</evidence>
<gene>
    <name evidence="2" type="ORF">K432DRAFT_466805</name>
</gene>
<keyword evidence="1" id="KW-1133">Transmembrane helix</keyword>
<dbReference type="AlphaFoldDB" id="A0A8E2E0Q1"/>
<dbReference type="EMBL" id="KV745344">
    <property type="protein sequence ID" value="OCK75247.1"/>
    <property type="molecule type" value="Genomic_DNA"/>
</dbReference>
<dbReference type="Proteomes" id="UP000250266">
    <property type="component" value="Unassembled WGS sequence"/>
</dbReference>
<proteinExistence type="predicted"/>
<keyword evidence="1" id="KW-0472">Membrane</keyword>
<name>A0A8E2E0Q1_9PEZI</name>
<evidence type="ECO:0000256" key="1">
    <source>
        <dbReference type="SAM" id="Phobius"/>
    </source>
</evidence>
<accession>A0A8E2E0Q1</accession>
<evidence type="ECO:0000313" key="3">
    <source>
        <dbReference type="Proteomes" id="UP000250266"/>
    </source>
</evidence>
<sequence length="240" mass="27146">MPLLPKLLIVLLWLLGPLVPRLIYALVYQAYHPSITFFDTSYDAPSDILWVTGFSILLRWLISRDFKIHCILEPLAALRISKDLINFIDSGEQDSLQREEFWYAAALQFGFWYYTARYVGVVNSTKRGQANTHAQTQNPTPQAFLESPFSILSDWPTLFSALFCTIAIPDNFVFPATRGEFVTLKSLMANFLVAGLLPIAHGMVRWLGKKECGKQTDSHPQMGEIVTGRIHEVSKYSVVG</sequence>
<organism evidence="2 3">
    <name type="scientific">Lepidopterella palustris CBS 459.81</name>
    <dbReference type="NCBI Taxonomy" id="1314670"/>
    <lineage>
        <taxon>Eukaryota</taxon>
        <taxon>Fungi</taxon>
        <taxon>Dikarya</taxon>
        <taxon>Ascomycota</taxon>
        <taxon>Pezizomycotina</taxon>
        <taxon>Dothideomycetes</taxon>
        <taxon>Pleosporomycetidae</taxon>
        <taxon>Mytilinidiales</taxon>
        <taxon>Argynnaceae</taxon>
        <taxon>Lepidopterella</taxon>
    </lineage>
</organism>